<evidence type="ECO:0000313" key="4">
    <source>
        <dbReference type="Proteomes" id="UP000784700"/>
    </source>
</evidence>
<dbReference type="CDD" id="cd00840">
    <property type="entry name" value="MPP_Mre11_N"/>
    <property type="match status" value="1"/>
</dbReference>
<evidence type="ECO:0000256" key="1">
    <source>
        <dbReference type="ARBA" id="ARBA00022801"/>
    </source>
</evidence>
<dbReference type="InterPro" id="IPR029052">
    <property type="entry name" value="Metallo-depent_PP-like"/>
</dbReference>
<dbReference type="InterPro" id="IPR014576">
    <property type="entry name" value="Pesterase_YhaO"/>
</dbReference>
<evidence type="ECO:0000259" key="2">
    <source>
        <dbReference type="Pfam" id="PF00149"/>
    </source>
</evidence>
<proteinExistence type="predicted"/>
<dbReference type="PANTHER" id="PTHR30337:SF7">
    <property type="entry name" value="PHOSPHOESTERASE"/>
    <property type="match status" value="1"/>
</dbReference>
<dbReference type="EMBL" id="QUBG01000011">
    <property type="protein sequence ID" value="TPR42804.1"/>
    <property type="molecule type" value="Genomic_DNA"/>
</dbReference>
<dbReference type="SUPFAM" id="SSF56300">
    <property type="entry name" value="Metallo-dependent phosphatases"/>
    <property type="match status" value="1"/>
</dbReference>
<protein>
    <submittedName>
        <fullName evidence="3">DNA repair exonuclease</fullName>
    </submittedName>
</protein>
<feature type="domain" description="Calcineurin-like phosphoesterase" evidence="2">
    <location>
        <begin position="3"/>
        <end position="199"/>
    </location>
</feature>
<dbReference type="Proteomes" id="UP000784700">
    <property type="component" value="Unassembled WGS sequence"/>
</dbReference>
<sequence length="399" mass="46275">MTLKFIHAADLHLESPFEGLMDDEIPQKLWEQIFNSTFLAFSNLVQDAINQQVDFILLAGDLFDRDNQTPKTYNFFYEELDKLNAADIKVFMIFGNHDYLNISASDLKLPNNVYVFGNQVETKTFNLNDKKIAITGFSYENRWINDKMIDNYPVKSNVDFQIGMLHGSEANTGDNYAPFTISDLLDKKYDYWALGHIHKMQQLNANPPIYYSGNIQGRHKNESGSKGYLLINDVNGNLDVSFHETSVIIWDNLTMNINENNTNQIINDLMSQIYKNKYSKIHLLEITFNIKQNLLNINHDELLSKIQNTLREEYDNLNAWVYDIRFSINDNEKISSIDDDIWQEAAESIFTKDNIIYISKSLSKYDFIQNHLDNDDIQDNLLKQAKINLLGNKGNIDED</sequence>
<gene>
    <name evidence="3" type="ORF">DY130_07110</name>
</gene>
<dbReference type="Pfam" id="PF00149">
    <property type="entry name" value="Metallophos"/>
    <property type="match status" value="1"/>
</dbReference>
<keyword evidence="3" id="KW-0269">Exonuclease</keyword>
<comment type="caution">
    <text evidence="3">The sequence shown here is derived from an EMBL/GenBank/DDBJ whole genome shotgun (WGS) entry which is preliminary data.</text>
</comment>
<dbReference type="PANTHER" id="PTHR30337">
    <property type="entry name" value="COMPONENT OF ATP-DEPENDENT DSDNA EXONUCLEASE"/>
    <property type="match status" value="1"/>
</dbReference>
<name>A0A9Q8MTA4_9LACO</name>
<dbReference type="OrthoDB" id="9773856at2"/>
<dbReference type="InterPro" id="IPR050535">
    <property type="entry name" value="DNA_Repair-Maintenance_Comp"/>
</dbReference>
<dbReference type="InterPro" id="IPR041796">
    <property type="entry name" value="Mre11_N"/>
</dbReference>
<dbReference type="AlphaFoldDB" id="A0A9Q8MTA4"/>
<accession>A0A9Q8MTA4</accession>
<dbReference type="GO" id="GO:0004527">
    <property type="term" value="F:exonuclease activity"/>
    <property type="evidence" value="ECO:0007669"/>
    <property type="project" value="UniProtKB-KW"/>
</dbReference>
<reference evidence="3" key="1">
    <citation type="submission" date="2018-08" db="EMBL/GenBank/DDBJ databases">
        <title>Comparative genomics of wild bee and flower associated Lactobacillus reveals potential adaptation to the bee host.</title>
        <authorList>
            <person name="Vuong H.Q."/>
            <person name="Mcfrederick Q.S."/>
        </authorList>
    </citation>
    <scope>NUCLEOTIDE SEQUENCE</scope>
    <source>
        <strain evidence="3">HV_63</strain>
    </source>
</reference>
<keyword evidence="1" id="KW-0378">Hydrolase</keyword>
<dbReference type="PIRSF" id="PIRSF033091">
    <property type="entry name" value="Pesterase_YhaO"/>
    <property type="match status" value="1"/>
</dbReference>
<dbReference type="InterPro" id="IPR004843">
    <property type="entry name" value="Calcineurin-like_PHP"/>
</dbReference>
<evidence type="ECO:0000313" key="3">
    <source>
        <dbReference type="EMBL" id="TPR42804.1"/>
    </source>
</evidence>
<organism evidence="3 4">
    <name type="scientific">Apilactobacillus micheneri</name>
    <dbReference type="NCBI Taxonomy" id="1899430"/>
    <lineage>
        <taxon>Bacteria</taxon>
        <taxon>Bacillati</taxon>
        <taxon>Bacillota</taxon>
        <taxon>Bacilli</taxon>
        <taxon>Lactobacillales</taxon>
        <taxon>Lactobacillaceae</taxon>
        <taxon>Apilactobacillus</taxon>
    </lineage>
</organism>
<keyword evidence="3" id="KW-0540">Nuclease</keyword>
<dbReference type="Gene3D" id="3.60.21.10">
    <property type="match status" value="1"/>
</dbReference>